<reference evidence="1 2" key="1">
    <citation type="submission" date="2019-10" db="EMBL/GenBank/DDBJ databases">
        <authorList>
            <person name="Palmer J.M."/>
        </authorList>
    </citation>
    <scope>NUCLEOTIDE SEQUENCE [LARGE SCALE GENOMIC DNA]</scope>
    <source>
        <strain evidence="1 2">TWF730</strain>
    </source>
</reference>
<gene>
    <name evidence="1" type="ORF">TWF730_007378</name>
</gene>
<evidence type="ECO:0000313" key="2">
    <source>
        <dbReference type="Proteomes" id="UP001373714"/>
    </source>
</evidence>
<comment type="caution">
    <text evidence="1">The sequence shown here is derived from an EMBL/GenBank/DDBJ whole genome shotgun (WGS) entry which is preliminary data.</text>
</comment>
<dbReference type="AlphaFoldDB" id="A0AAV9V9X9"/>
<organism evidence="1 2">
    <name type="scientific">Orbilia blumenaviensis</name>
    <dbReference type="NCBI Taxonomy" id="1796055"/>
    <lineage>
        <taxon>Eukaryota</taxon>
        <taxon>Fungi</taxon>
        <taxon>Dikarya</taxon>
        <taxon>Ascomycota</taxon>
        <taxon>Pezizomycotina</taxon>
        <taxon>Orbiliomycetes</taxon>
        <taxon>Orbiliales</taxon>
        <taxon>Orbiliaceae</taxon>
        <taxon>Orbilia</taxon>
    </lineage>
</organism>
<keyword evidence="2" id="KW-1185">Reference proteome</keyword>
<protein>
    <submittedName>
        <fullName evidence="1">Uncharacterized protein</fullName>
    </submittedName>
</protein>
<dbReference type="Proteomes" id="UP001373714">
    <property type="component" value="Unassembled WGS sequence"/>
</dbReference>
<evidence type="ECO:0000313" key="1">
    <source>
        <dbReference type="EMBL" id="KAK6358024.1"/>
    </source>
</evidence>
<dbReference type="EMBL" id="JAVHNS010000004">
    <property type="protein sequence ID" value="KAK6358024.1"/>
    <property type="molecule type" value="Genomic_DNA"/>
</dbReference>
<proteinExistence type="predicted"/>
<name>A0AAV9V9X9_9PEZI</name>
<accession>A0AAV9V9X9</accession>
<sequence>MSAQAGSSSSGAAAANNAARITISSDRPPHITEALNTVDQVCNVLRLNPEQWEELTCDLDVLFSTSVRLLMDVSSTSNESRPVFCQEVGDILDRVLKPELRAHLLSLPQADCAFALYILAGQRKTRVRVFMGPELKAELARQRGEDAVKGFGYKWSEFRRYP</sequence>